<dbReference type="CDD" id="cd00754">
    <property type="entry name" value="Ubl_MoaD"/>
    <property type="match status" value="1"/>
</dbReference>
<sequence length="79" mass="8840">MIVEVQAFGIVKDIFKKKSVQVQIQINTTSHLREVLESQYPDLKTLSVYKIAVNEEYVSNEMMLSEGDEIAIIPPVSGG</sequence>
<dbReference type="InterPro" id="IPR044672">
    <property type="entry name" value="MOCS2A"/>
</dbReference>
<evidence type="ECO:0000256" key="2">
    <source>
        <dbReference type="ARBA" id="ARBA00024200"/>
    </source>
</evidence>
<dbReference type="AlphaFoldDB" id="A0A9D7SY04"/>
<comment type="caution">
    <text evidence="4">The sequence shown here is derived from an EMBL/GenBank/DDBJ whole genome shotgun (WGS) entry which is preliminary data.</text>
</comment>
<comment type="similarity">
    <text evidence="2">Belongs to the MoaD family.</text>
</comment>
<dbReference type="InterPro" id="IPR012675">
    <property type="entry name" value="Beta-grasp_dom_sf"/>
</dbReference>
<dbReference type="GO" id="GO:0006777">
    <property type="term" value="P:Mo-molybdopterin cofactor biosynthetic process"/>
    <property type="evidence" value="ECO:0007669"/>
    <property type="project" value="InterPro"/>
</dbReference>
<dbReference type="NCBIfam" id="TIGR01687">
    <property type="entry name" value="moaD_arch"/>
    <property type="match status" value="1"/>
</dbReference>
<dbReference type="PANTHER" id="PTHR33359:SF1">
    <property type="entry name" value="MOLYBDOPTERIN SYNTHASE SULFUR CARRIER SUBUNIT"/>
    <property type="match status" value="1"/>
</dbReference>
<proteinExistence type="inferred from homology"/>
<reference evidence="4 5" key="1">
    <citation type="submission" date="2020-10" db="EMBL/GenBank/DDBJ databases">
        <title>Connecting structure to function with the recovery of over 1000 high-quality activated sludge metagenome-assembled genomes encoding full-length rRNA genes using long-read sequencing.</title>
        <authorList>
            <person name="Singleton C.M."/>
            <person name="Petriglieri F."/>
            <person name="Kristensen J.M."/>
            <person name="Kirkegaard R.H."/>
            <person name="Michaelsen T.Y."/>
            <person name="Andersen M.H."/>
            <person name="Karst S.M."/>
            <person name="Dueholm M.S."/>
            <person name="Nielsen P.H."/>
            <person name="Albertsen M."/>
        </authorList>
    </citation>
    <scope>NUCLEOTIDE SEQUENCE [LARGE SCALE GENOMIC DNA]</scope>
    <source>
        <strain evidence="4">Ribe_18-Q3-R11-54_MAXAC.273</strain>
    </source>
</reference>
<gene>
    <name evidence="4" type="primary">moaD</name>
    <name evidence="4" type="ORF">IPP15_18370</name>
</gene>
<dbReference type="Proteomes" id="UP000808337">
    <property type="component" value="Unassembled WGS sequence"/>
</dbReference>
<organism evidence="4 5">
    <name type="scientific">Candidatus Opimibacter skivensis</name>
    <dbReference type="NCBI Taxonomy" id="2982028"/>
    <lineage>
        <taxon>Bacteria</taxon>
        <taxon>Pseudomonadati</taxon>
        <taxon>Bacteroidota</taxon>
        <taxon>Saprospiria</taxon>
        <taxon>Saprospirales</taxon>
        <taxon>Saprospiraceae</taxon>
        <taxon>Candidatus Opimibacter</taxon>
    </lineage>
</organism>
<dbReference type="InterPro" id="IPR010038">
    <property type="entry name" value="MoaD_arc-typ"/>
</dbReference>
<dbReference type="Gene3D" id="3.10.20.30">
    <property type="match status" value="1"/>
</dbReference>
<evidence type="ECO:0000313" key="4">
    <source>
        <dbReference type="EMBL" id="MBK9984301.1"/>
    </source>
</evidence>
<dbReference type="InterPro" id="IPR016155">
    <property type="entry name" value="Mopterin_synth/thiamin_S_b"/>
</dbReference>
<evidence type="ECO:0000256" key="3">
    <source>
        <dbReference type="ARBA" id="ARBA00024247"/>
    </source>
</evidence>
<dbReference type="GO" id="GO:1990133">
    <property type="term" value="C:molybdopterin adenylyltransferase complex"/>
    <property type="evidence" value="ECO:0007669"/>
    <property type="project" value="TreeGrafter"/>
</dbReference>
<dbReference type="PANTHER" id="PTHR33359">
    <property type="entry name" value="MOLYBDOPTERIN SYNTHASE SULFUR CARRIER SUBUNIT"/>
    <property type="match status" value="1"/>
</dbReference>
<keyword evidence="1" id="KW-0547">Nucleotide-binding</keyword>
<name>A0A9D7SY04_9BACT</name>
<dbReference type="InterPro" id="IPR003749">
    <property type="entry name" value="ThiS/MoaD-like"/>
</dbReference>
<dbReference type="SUPFAM" id="SSF54285">
    <property type="entry name" value="MoaD/ThiS"/>
    <property type="match status" value="1"/>
</dbReference>
<dbReference type="NCBIfam" id="TIGR01682">
    <property type="entry name" value="moaD"/>
    <property type="match status" value="1"/>
</dbReference>
<accession>A0A9D7SY04</accession>
<evidence type="ECO:0000256" key="1">
    <source>
        <dbReference type="ARBA" id="ARBA00022741"/>
    </source>
</evidence>
<dbReference type="GO" id="GO:0000166">
    <property type="term" value="F:nucleotide binding"/>
    <property type="evidence" value="ECO:0007669"/>
    <property type="project" value="UniProtKB-KW"/>
</dbReference>
<evidence type="ECO:0000313" key="5">
    <source>
        <dbReference type="Proteomes" id="UP000808337"/>
    </source>
</evidence>
<dbReference type="Pfam" id="PF02597">
    <property type="entry name" value="ThiS"/>
    <property type="match status" value="1"/>
</dbReference>
<protein>
    <recommendedName>
        <fullName evidence="3">Molybdopterin synthase sulfur carrier subunit</fullName>
    </recommendedName>
</protein>
<dbReference type="EMBL" id="JADKGY010000029">
    <property type="protein sequence ID" value="MBK9984301.1"/>
    <property type="molecule type" value="Genomic_DNA"/>
</dbReference>